<name>A0ABV8ZIX7_9FLAO</name>
<dbReference type="Proteomes" id="UP001596003">
    <property type="component" value="Unassembled WGS sequence"/>
</dbReference>
<reference evidence="2" key="1">
    <citation type="journal article" date="2019" name="Int. J. Syst. Evol. Microbiol.">
        <title>The Global Catalogue of Microorganisms (GCM) 10K type strain sequencing project: providing services to taxonomists for standard genome sequencing and annotation.</title>
        <authorList>
            <consortium name="The Broad Institute Genomics Platform"/>
            <consortium name="The Broad Institute Genome Sequencing Center for Infectious Disease"/>
            <person name="Wu L."/>
            <person name="Ma J."/>
        </authorList>
    </citation>
    <scope>NUCLEOTIDE SEQUENCE [LARGE SCALE GENOMIC DNA]</scope>
    <source>
        <strain evidence="2">NBRC 103627</strain>
    </source>
</reference>
<comment type="caution">
    <text evidence="1">The sequence shown here is derived from an EMBL/GenBank/DDBJ whole genome shotgun (WGS) entry which is preliminary data.</text>
</comment>
<evidence type="ECO:0000313" key="2">
    <source>
        <dbReference type="Proteomes" id="UP001596003"/>
    </source>
</evidence>
<dbReference type="RefSeq" id="WP_379800065.1">
    <property type="nucleotide sequence ID" value="NZ_JBHSFY010000012.1"/>
</dbReference>
<keyword evidence="2" id="KW-1185">Reference proteome</keyword>
<organism evidence="1 2">
    <name type="scientific">Flavobacterium chungangensis</name>
    <dbReference type="NCBI Taxonomy" id="2708132"/>
    <lineage>
        <taxon>Bacteria</taxon>
        <taxon>Pseudomonadati</taxon>
        <taxon>Bacteroidota</taxon>
        <taxon>Flavobacteriia</taxon>
        <taxon>Flavobacteriales</taxon>
        <taxon>Flavobacteriaceae</taxon>
        <taxon>Flavobacterium</taxon>
    </lineage>
</organism>
<evidence type="ECO:0000313" key="1">
    <source>
        <dbReference type="EMBL" id="MFC4478990.1"/>
    </source>
</evidence>
<sequence>MILNIHTGRQRKMNKMPAVRYAFIILFSLLSRNAAGQEKTPVQAVSPPINTEVLASNRGLAFQMIMDKKISSIPRLGFFSVTSLVGEWGEDQIGDYMTQASLTYELVKGLKFAGGFHVTPVKGMRPIAGLIYTKASAVWLFVANSRIDYSKDTNVEGMFLVEYKPEINDNWRFYSRLQALYEYSTVIDMQTRSYLMARAGLSYKEITFGAGTNIDYYGPEKHNENSFGGFVSFLLF</sequence>
<dbReference type="EMBL" id="JBHSFY010000012">
    <property type="protein sequence ID" value="MFC4478990.1"/>
    <property type="molecule type" value="Genomic_DNA"/>
</dbReference>
<proteinExistence type="predicted"/>
<protein>
    <submittedName>
        <fullName evidence="1">Uncharacterized protein</fullName>
    </submittedName>
</protein>
<accession>A0ABV8ZIX7</accession>
<gene>
    <name evidence="1" type="ORF">ACFO3N_18080</name>
</gene>